<proteinExistence type="predicted"/>
<organism evidence="1 2">
    <name type="scientific">Emticicia aquatica</name>
    <dbReference type="NCBI Taxonomy" id="1681835"/>
    <lineage>
        <taxon>Bacteria</taxon>
        <taxon>Pseudomonadati</taxon>
        <taxon>Bacteroidota</taxon>
        <taxon>Cytophagia</taxon>
        <taxon>Cytophagales</taxon>
        <taxon>Leadbetterellaceae</taxon>
        <taxon>Emticicia</taxon>
    </lineage>
</organism>
<dbReference type="EMBL" id="CAKLPY010000005">
    <property type="protein sequence ID" value="CAH0997686.1"/>
    <property type="molecule type" value="Genomic_DNA"/>
</dbReference>
<evidence type="ECO:0008006" key="3">
    <source>
        <dbReference type="Google" id="ProtNLM"/>
    </source>
</evidence>
<dbReference type="Proteomes" id="UP000837932">
    <property type="component" value="Unassembled WGS sequence"/>
</dbReference>
<dbReference type="RefSeq" id="WP_238808497.1">
    <property type="nucleotide sequence ID" value="NZ_CAKLPY010000005.1"/>
</dbReference>
<comment type="caution">
    <text evidence="1">The sequence shown here is derived from an EMBL/GenBank/DDBJ whole genome shotgun (WGS) entry which is preliminary data.</text>
</comment>
<evidence type="ECO:0000313" key="1">
    <source>
        <dbReference type="EMBL" id="CAH0997686.1"/>
    </source>
</evidence>
<dbReference type="InterPro" id="IPR036086">
    <property type="entry name" value="ParB/Sulfiredoxin_sf"/>
</dbReference>
<gene>
    <name evidence="1" type="ORF">EMA8858_03820</name>
</gene>
<name>A0ABN8F2J5_9BACT</name>
<dbReference type="SUPFAM" id="SSF110849">
    <property type="entry name" value="ParB/Sulfiredoxin"/>
    <property type="match status" value="1"/>
</dbReference>
<keyword evidence="2" id="KW-1185">Reference proteome</keyword>
<protein>
    <recommendedName>
        <fullName evidence="3">ParB/Sulfiredoxin domain-containing protein</fullName>
    </recommendedName>
</protein>
<accession>A0ABN8F2J5</accession>
<evidence type="ECO:0000313" key="2">
    <source>
        <dbReference type="Proteomes" id="UP000837932"/>
    </source>
</evidence>
<sequence length="317" mass="35750">MKTDIKKILASKTKQALSSNILHADAIRQNIVVLDELKNLIPPLSNEEFEQLQSNILEHGCQSPLQLWQTPKSSIGIASENSGDIAYVLVDGHNRYKICVNNNLPFEVYLLSFESLKEAKDYMIELQLGRRNLSPTQISYFRGLRYNNEKIDKSQNLPKGQNDLLANLSVTEQAEIMDKTPKGQNDLLGNSTAERLADEYKVSPKTIKRDAEFAKGLQRMGASLRNDILTGKEKIDKNIIQKLSKIPENIGTIDDIESLLAISNQKTMEEKTPNGVSIVIQEKSEEILKITKRFSKSISKTDLQKIIELSEELIKIL</sequence>
<reference evidence="1" key="1">
    <citation type="submission" date="2021-12" db="EMBL/GenBank/DDBJ databases">
        <authorList>
            <person name="Rodrigo-Torres L."/>
            <person name="Arahal R. D."/>
            <person name="Lucena T."/>
        </authorList>
    </citation>
    <scope>NUCLEOTIDE SEQUENCE</scope>
    <source>
        <strain evidence="1">CECT 8858</strain>
    </source>
</reference>